<dbReference type="Pfam" id="PF00155">
    <property type="entry name" value="Aminotran_1_2"/>
    <property type="match status" value="1"/>
</dbReference>
<evidence type="ECO:0000313" key="12">
    <source>
        <dbReference type="Proteomes" id="UP000242310"/>
    </source>
</evidence>
<feature type="domain" description="Aminotransferase class I/classII large" evidence="10">
    <location>
        <begin position="24"/>
        <end position="351"/>
    </location>
</feature>
<gene>
    <name evidence="11" type="ORF">B0H94_10569</name>
</gene>
<evidence type="ECO:0000256" key="3">
    <source>
        <dbReference type="ARBA" id="ARBA00004953"/>
    </source>
</evidence>
<dbReference type="Gene3D" id="3.40.640.10">
    <property type="entry name" value="Type I PLP-dependent aspartate aminotransferase-like (Major domain)"/>
    <property type="match status" value="1"/>
</dbReference>
<dbReference type="EMBL" id="PYAV01000005">
    <property type="protein sequence ID" value="PSL46918.1"/>
    <property type="molecule type" value="Genomic_DNA"/>
</dbReference>
<dbReference type="UniPathway" id="UPA00148"/>
<dbReference type="GO" id="GO:0048472">
    <property type="term" value="F:threonine-phosphate decarboxylase activity"/>
    <property type="evidence" value="ECO:0007669"/>
    <property type="project" value="UniProtKB-EC"/>
</dbReference>
<proteinExistence type="predicted"/>
<dbReference type="RefSeq" id="WP_106588251.1">
    <property type="nucleotide sequence ID" value="NZ_PYAV01000005.1"/>
</dbReference>
<evidence type="ECO:0000256" key="1">
    <source>
        <dbReference type="ARBA" id="ARBA00001933"/>
    </source>
</evidence>
<comment type="cofactor">
    <cofactor evidence="1">
        <name>pyridoxal 5'-phosphate</name>
        <dbReference type="ChEBI" id="CHEBI:597326"/>
    </cofactor>
</comment>
<dbReference type="Gene3D" id="3.90.1150.10">
    <property type="entry name" value="Aspartate Aminotransferase, domain 1"/>
    <property type="match status" value="1"/>
</dbReference>
<dbReference type="CDD" id="cd00609">
    <property type="entry name" value="AAT_like"/>
    <property type="match status" value="1"/>
</dbReference>
<dbReference type="Proteomes" id="UP000242310">
    <property type="component" value="Unassembled WGS sequence"/>
</dbReference>
<dbReference type="GO" id="GO:0009236">
    <property type="term" value="P:cobalamin biosynthetic process"/>
    <property type="evidence" value="ECO:0007669"/>
    <property type="project" value="UniProtKB-UniPathway"/>
</dbReference>
<keyword evidence="6" id="KW-0663">Pyridoxal phosphate</keyword>
<name>A0A2P8HL22_9BACI</name>
<dbReference type="PANTHER" id="PTHR42885">
    <property type="entry name" value="HISTIDINOL-PHOSPHATE AMINOTRANSFERASE-RELATED"/>
    <property type="match status" value="1"/>
</dbReference>
<comment type="function">
    <text evidence="2">Decarboxylates L-threonine-O-3-phosphate to yield (R)-1-amino-2-propanol O-2-phosphate, the precursor for the linkage between the nucleotide loop and the corrin ring in cobalamin.</text>
</comment>
<evidence type="ECO:0000256" key="7">
    <source>
        <dbReference type="ARBA" id="ARBA00023239"/>
    </source>
</evidence>
<evidence type="ECO:0000259" key="10">
    <source>
        <dbReference type="Pfam" id="PF00155"/>
    </source>
</evidence>
<dbReference type="InterPro" id="IPR015422">
    <property type="entry name" value="PyrdxlP-dep_Trfase_small"/>
</dbReference>
<comment type="pathway">
    <text evidence="3">Cofactor biosynthesis; adenosylcobalamin biosynthesis.</text>
</comment>
<evidence type="ECO:0000313" key="11">
    <source>
        <dbReference type="EMBL" id="PSL46918.1"/>
    </source>
</evidence>
<keyword evidence="12" id="KW-1185">Reference proteome</keyword>
<dbReference type="GO" id="GO:0030170">
    <property type="term" value="F:pyridoxal phosphate binding"/>
    <property type="evidence" value="ECO:0007669"/>
    <property type="project" value="InterPro"/>
</dbReference>
<evidence type="ECO:0000256" key="5">
    <source>
        <dbReference type="ARBA" id="ARBA00022573"/>
    </source>
</evidence>
<evidence type="ECO:0000256" key="8">
    <source>
        <dbReference type="ARBA" id="ARBA00029996"/>
    </source>
</evidence>
<accession>A0A2P8HL22</accession>
<keyword evidence="5" id="KW-0169">Cobalamin biosynthesis</keyword>
<evidence type="ECO:0000256" key="2">
    <source>
        <dbReference type="ARBA" id="ARBA00003444"/>
    </source>
</evidence>
<dbReference type="NCBIfam" id="TIGR01140">
    <property type="entry name" value="L_thr_O3P_dcar"/>
    <property type="match status" value="1"/>
</dbReference>
<keyword evidence="7" id="KW-0456">Lyase</keyword>
<dbReference type="PANTHER" id="PTHR42885:SF1">
    <property type="entry name" value="THREONINE-PHOSPHATE DECARBOXYLASE"/>
    <property type="match status" value="1"/>
</dbReference>
<protein>
    <recommendedName>
        <fullName evidence="4">threonine-phosphate decarboxylase</fullName>
        <ecNumber evidence="4">4.1.1.81</ecNumber>
    </recommendedName>
    <alternativeName>
        <fullName evidence="8">L-threonine-O-3-phosphate decarboxylase</fullName>
    </alternativeName>
</protein>
<comment type="caution">
    <text evidence="11">The sequence shown here is derived from an EMBL/GenBank/DDBJ whole genome shotgun (WGS) entry which is preliminary data.</text>
</comment>
<evidence type="ECO:0000256" key="6">
    <source>
        <dbReference type="ARBA" id="ARBA00022898"/>
    </source>
</evidence>
<sequence length="360" mass="39713">MEWPEHGGQPESVRQQLAPAAETVYDFSANLNPLGPPAWLHSAVHAELSSINVYPEPSYEAARQALAEMMGVKLEEVLLTNGGAEAIFLAARLFAGGSALIVQPTFSEYEQACRHYGVGVRHINMKEFDSWSLPLTEIRAHIIETDVVFLCRPNNPTGTLAAQSEMMELLIAAEASETTVVVDEAFIDFLSESDSLVSWIYTHPSLIVLRSLTKVFTVPGLRIGGVAAAPVMIEKLAAGQMPWSVNALASKITPALCADEAFLGRTKAWLQAELPRMKRELEALHFNVSPSVVNFYLLQDKLAPQGTDELLTFLFQSGIAARHTHTFPGLNGSHIRFALRSLEENDELLRVLHAWRRKQC</sequence>
<dbReference type="SUPFAM" id="SSF53383">
    <property type="entry name" value="PLP-dependent transferases"/>
    <property type="match status" value="1"/>
</dbReference>
<organism evidence="11 12">
    <name type="scientific">Salsuginibacillus halophilus</name>
    <dbReference type="NCBI Taxonomy" id="517424"/>
    <lineage>
        <taxon>Bacteria</taxon>
        <taxon>Bacillati</taxon>
        <taxon>Bacillota</taxon>
        <taxon>Bacilli</taxon>
        <taxon>Bacillales</taxon>
        <taxon>Bacillaceae</taxon>
        <taxon>Salsuginibacillus</taxon>
    </lineage>
</organism>
<comment type="catalytic activity">
    <reaction evidence="9">
        <text>O-phospho-L-threonine + H(+) = (R)-1-aminopropan-2-yl phosphate + CO2</text>
        <dbReference type="Rhea" id="RHEA:11492"/>
        <dbReference type="ChEBI" id="CHEBI:15378"/>
        <dbReference type="ChEBI" id="CHEBI:16526"/>
        <dbReference type="ChEBI" id="CHEBI:58563"/>
        <dbReference type="ChEBI" id="CHEBI:58675"/>
        <dbReference type="EC" id="4.1.1.81"/>
    </reaction>
</comment>
<evidence type="ECO:0000256" key="9">
    <source>
        <dbReference type="ARBA" id="ARBA00048531"/>
    </source>
</evidence>
<dbReference type="EC" id="4.1.1.81" evidence="4"/>
<dbReference type="OrthoDB" id="9813612at2"/>
<evidence type="ECO:0000256" key="4">
    <source>
        <dbReference type="ARBA" id="ARBA00012285"/>
    </source>
</evidence>
<dbReference type="AlphaFoldDB" id="A0A2P8HL22"/>
<dbReference type="InterPro" id="IPR015421">
    <property type="entry name" value="PyrdxlP-dep_Trfase_major"/>
</dbReference>
<dbReference type="InterPro" id="IPR005860">
    <property type="entry name" value="CobD"/>
</dbReference>
<dbReference type="InterPro" id="IPR015424">
    <property type="entry name" value="PyrdxlP-dep_Trfase"/>
</dbReference>
<reference evidence="11 12" key="1">
    <citation type="submission" date="2018-03" db="EMBL/GenBank/DDBJ databases">
        <title>Genomic Encyclopedia of Type Strains, Phase III (KMG-III): the genomes of soil and plant-associated and newly described type strains.</title>
        <authorList>
            <person name="Whitman W."/>
        </authorList>
    </citation>
    <scope>NUCLEOTIDE SEQUENCE [LARGE SCALE GENOMIC DNA]</scope>
    <source>
        <strain evidence="11 12">CGMCC 1.07653</strain>
    </source>
</reference>
<dbReference type="InterPro" id="IPR004839">
    <property type="entry name" value="Aminotransferase_I/II_large"/>
</dbReference>